<keyword evidence="2" id="KW-1185">Reference proteome</keyword>
<accession>A0A5C6DY85</accession>
<dbReference type="RefSeq" id="WP_146600421.1">
    <property type="nucleotide sequence ID" value="NZ_SJPY01000004.1"/>
</dbReference>
<sequence length="71" mass="8299">MRQSVCTYPYKNDFRTVETPEKQIPTTTERPELEWLKTEETVYFDCMRQIATPRNSLCPVAKVANTLGESR</sequence>
<evidence type="ECO:0000313" key="1">
    <source>
        <dbReference type="EMBL" id="TWU41650.1"/>
    </source>
</evidence>
<reference evidence="1 2" key="1">
    <citation type="submission" date="2019-02" db="EMBL/GenBank/DDBJ databases">
        <title>Deep-cultivation of Planctomycetes and their phenomic and genomic characterization uncovers novel biology.</title>
        <authorList>
            <person name="Wiegand S."/>
            <person name="Jogler M."/>
            <person name="Boedeker C."/>
            <person name="Pinto D."/>
            <person name="Vollmers J."/>
            <person name="Rivas-Marin E."/>
            <person name="Kohn T."/>
            <person name="Peeters S.H."/>
            <person name="Heuer A."/>
            <person name="Rast P."/>
            <person name="Oberbeckmann S."/>
            <person name="Bunk B."/>
            <person name="Jeske O."/>
            <person name="Meyerdierks A."/>
            <person name="Storesund J.E."/>
            <person name="Kallscheuer N."/>
            <person name="Luecker S."/>
            <person name="Lage O.M."/>
            <person name="Pohl T."/>
            <person name="Merkel B.J."/>
            <person name="Hornburger P."/>
            <person name="Mueller R.-W."/>
            <person name="Bruemmer F."/>
            <person name="Labrenz M."/>
            <person name="Spormann A.M."/>
            <person name="Op Den Camp H."/>
            <person name="Overmann J."/>
            <person name="Amann R."/>
            <person name="Jetten M.S.M."/>
            <person name="Mascher T."/>
            <person name="Medema M.H."/>
            <person name="Devos D.P."/>
            <person name="Kaster A.-K."/>
            <person name="Ovreas L."/>
            <person name="Rohde M."/>
            <person name="Galperin M.Y."/>
            <person name="Jogler C."/>
        </authorList>
    </citation>
    <scope>NUCLEOTIDE SEQUENCE [LARGE SCALE GENOMIC DNA]</scope>
    <source>
        <strain evidence="1 2">Q31b</strain>
    </source>
</reference>
<organism evidence="1 2">
    <name type="scientific">Novipirellula aureliae</name>
    <dbReference type="NCBI Taxonomy" id="2527966"/>
    <lineage>
        <taxon>Bacteria</taxon>
        <taxon>Pseudomonadati</taxon>
        <taxon>Planctomycetota</taxon>
        <taxon>Planctomycetia</taxon>
        <taxon>Pirellulales</taxon>
        <taxon>Pirellulaceae</taxon>
        <taxon>Novipirellula</taxon>
    </lineage>
</organism>
<dbReference type="Proteomes" id="UP000315471">
    <property type="component" value="Unassembled WGS sequence"/>
</dbReference>
<gene>
    <name evidence="1" type="ORF">Q31b_31040</name>
</gene>
<proteinExistence type="predicted"/>
<name>A0A5C6DY85_9BACT</name>
<dbReference type="AlphaFoldDB" id="A0A5C6DY85"/>
<evidence type="ECO:0000313" key="2">
    <source>
        <dbReference type="Proteomes" id="UP000315471"/>
    </source>
</evidence>
<comment type="caution">
    <text evidence="1">The sequence shown here is derived from an EMBL/GenBank/DDBJ whole genome shotgun (WGS) entry which is preliminary data.</text>
</comment>
<protein>
    <submittedName>
        <fullName evidence="1">Uncharacterized protein</fullName>
    </submittedName>
</protein>
<dbReference type="EMBL" id="SJPY01000004">
    <property type="protein sequence ID" value="TWU41650.1"/>
    <property type="molecule type" value="Genomic_DNA"/>
</dbReference>